<dbReference type="SUPFAM" id="SSF103473">
    <property type="entry name" value="MFS general substrate transporter"/>
    <property type="match status" value="1"/>
</dbReference>
<feature type="transmembrane region" description="Helical" evidence="6">
    <location>
        <begin position="384"/>
        <end position="407"/>
    </location>
</feature>
<dbReference type="PROSITE" id="PS50850">
    <property type="entry name" value="MFS"/>
    <property type="match status" value="1"/>
</dbReference>
<comment type="similarity">
    <text evidence="2">Belongs to the major facilitator superfamily. Sugar transporter (TC 2.A.1.1) family.</text>
</comment>
<feature type="domain" description="Major facilitator superfamily (MFS) profile" evidence="7">
    <location>
        <begin position="35"/>
        <end position="472"/>
    </location>
</feature>
<dbReference type="InParanoid" id="A0A136JCS6"/>
<dbReference type="GO" id="GO:0005351">
    <property type="term" value="F:carbohydrate:proton symporter activity"/>
    <property type="evidence" value="ECO:0007669"/>
    <property type="project" value="TreeGrafter"/>
</dbReference>
<dbReference type="PANTHER" id="PTHR48022">
    <property type="entry name" value="PLASTIDIC GLUCOSE TRANSPORTER 4"/>
    <property type="match status" value="1"/>
</dbReference>
<organism evidence="8 9">
    <name type="scientific">Microdochium bolleyi</name>
    <dbReference type="NCBI Taxonomy" id="196109"/>
    <lineage>
        <taxon>Eukaryota</taxon>
        <taxon>Fungi</taxon>
        <taxon>Dikarya</taxon>
        <taxon>Ascomycota</taxon>
        <taxon>Pezizomycotina</taxon>
        <taxon>Sordariomycetes</taxon>
        <taxon>Xylariomycetidae</taxon>
        <taxon>Xylariales</taxon>
        <taxon>Microdochiaceae</taxon>
        <taxon>Microdochium</taxon>
    </lineage>
</organism>
<dbReference type="Pfam" id="PF00083">
    <property type="entry name" value="Sugar_tr"/>
    <property type="match status" value="1"/>
</dbReference>
<sequence length="521" mass="58440">MVAGQASDPVIEAIVANDKTPWWKKPNLRYLYLFLVPCCMGIESTSGFDSSLMNGLQSLSYWVNYFGKPTGATLGILNASYNLGAITSLPFVTYVSDHVGRRGSILFGSCVMIVGAIMQAFSVNMGMWIVSRMILGHGIVYCIVAGSALLGELGHPKERAFLGSYFNAFYYVGSVTAAGIVLETLQIQSDWCWRLPSILQAVPSLIQIATVWFIPESPRYLVSKDKSEEALAILVKYHAEGDETNELPHIELAQIKSALSIENESRKRGWAELFQSPGMRRRCLITAALGLFTQFSGNSLITSYLVKILTQIGWTNPKSQNQLNVGIQGWSLVLAMTIAGLATRWPRRRMYMLCACSLITVYTCWCVAQSQATMYGSVAAGNAVIAFMFLYWPAYIIGYNALTYVYLIELFPFYVRTKGVSWFQLFGRCAGFFSTFVNPIGLDSIQWKYLLVYIAFLAFEIVFIYLLFPETYNRTLEELAFLFESEEEKQKIVEESKLIQQNLRVADEKKASVVAEERETV</sequence>
<accession>A0A136JCS6</accession>
<dbReference type="InterPro" id="IPR020846">
    <property type="entry name" value="MFS_dom"/>
</dbReference>
<feature type="transmembrane region" description="Helical" evidence="6">
    <location>
        <begin position="419"/>
        <end position="437"/>
    </location>
</feature>
<dbReference type="InterPro" id="IPR050360">
    <property type="entry name" value="MFS_Sugar_Transporters"/>
</dbReference>
<evidence type="ECO:0000256" key="5">
    <source>
        <dbReference type="ARBA" id="ARBA00023136"/>
    </source>
</evidence>
<feature type="transmembrane region" description="Helical" evidence="6">
    <location>
        <begin position="193"/>
        <end position="214"/>
    </location>
</feature>
<name>A0A136JCS6_9PEZI</name>
<dbReference type="FunFam" id="1.20.1250.20:FF:000117">
    <property type="entry name" value="MFS hexose transporter"/>
    <property type="match status" value="1"/>
</dbReference>
<dbReference type="InterPro" id="IPR036259">
    <property type="entry name" value="MFS_trans_sf"/>
</dbReference>
<keyword evidence="3 6" id="KW-0812">Transmembrane</keyword>
<feature type="transmembrane region" description="Helical" evidence="6">
    <location>
        <begin position="104"/>
        <end position="123"/>
    </location>
</feature>
<dbReference type="OrthoDB" id="6133115at2759"/>
<keyword evidence="4 6" id="KW-1133">Transmembrane helix</keyword>
<feature type="transmembrane region" description="Helical" evidence="6">
    <location>
        <begin position="325"/>
        <end position="343"/>
    </location>
</feature>
<dbReference type="InterPro" id="IPR005828">
    <property type="entry name" value="MFS_sugar_transport-like"/>
</dbReference>
<dbReference type="AlphaFoldDB" id="A0A136JCS6"/>
<dbReference type="Proteomes" id="UP000070501">
    <property type="component" value="Unassembled WGS sequence"/>
</dbReference>
<dbReference type="GO" id="GO:0016020">
    <property type="term" value="C:membrane"/>
    <property type="evidence" value="ECO:0007669"/>
    <property type="project" value="UniProtKB-SubCell"/>
</dbReference>
<dbReference type="PANTHER" id="PTHR48022:SF29">
    <property type="entry name" value="SUGAR TRANSPORTER, PUTATIVE (AFU_ORTHOLOGUE AFUA_6G14500)-RELATED"/>
    <property type="match status" value="1"/>
</dbReference>
<evidence type="ECO:0000313" key="8">
    <source>
        <dbReference type="EMBL" id="KXJ94950.1"/>
    </source>
</evidence>
<evidence type="ECO:0000256" key="3">
    <source>
        <dbReference type="ARBA" id="ARBA00022692"/>
    </source>
</evidence>
<evidence type="ECO:0000259" key="7">
    <source>
        <dbReference type="PROSITE" id="PS50850"/>
    </source>
</evidence>
<feature type="transmembrane region" description="Helical" evidence="6">
    <location>
        <begin position="162"/>
        <end position="181"/>
    </location>
</feature>
<feature type="transmembrane region" description="Helical" evidence="6">
    <location>
        <begin position="30"/>
        <end position="52"/>
    </location>
</feature>
<dbReference type="Gene3D" id="1.20.1250.20">
    <property type="entry name" value="MFS general substrate transporter like domains"/>
    <property type="match status" value="1"/>
</dbReference>
<reference evidence="9" key="1">
    <citation type="submission" date="2016-02" db="EMBL/GenBank/DDBJ databases">
        <title>Draft genome sequence of Microdochium bolleyi, a fungal endophyte of beachgrass.</title>
        <authorList>
            <consortium name="DOE Joint Genome Institute"/>
            <person name="David A.S."/>
            <person name="May G."/>
            <person name="Haridas S."/>
            <person name="Lim J."/>
            <person name="Wang M."/>
            <person name="Labutti K."/>
            <person name="Lipzen A."/>
            <person name="Barry K."/>
            <person name="Grigoriev I.V."/>
        </authorList>
    </citation>
    <scope>NUCLEOTIDE SEQUENCE [LARGE SCALE GENOMIC DNA]</scope>
    <source>
        <strain evidence="9">J235TASD1</strain>
    </source>
</reference>
<gene>
    <name evidence="8" type="ORF">Micbo1qcDRAFT_216582</name>
</gene>
<keyword evidence="9" id="KW-1185">Reference proteome</keyword>
<protein>
    <submittedName>
        <fullName evidence="8">General substrate transporter</fullName>
    </submittedName>
</protein>
<feature type="transmembrane region" description="Helical" evidence="6">
    <location>
        <begin position="449"/>
        <end position="468"/>
    </location>
</feature>
<proteinExistence type="inferred from homology"/>
<evidence type="ECO:0000256" key="1">
    <source>
        <dbReference type="ARBA" id="ARBA00004141"/>
    </source>
</evidence>
<feature type="transmembrane region" description="Helical" evidence="6">
    <location>
        <begin position="283"/>
        <end position="305"/>
    </location>
</feature>
<comment type="subcellular location">
    <subcellularLocation>
        <location evidence="1">Membrane</location>
        <topology evidence="1">Multi-pass membrane protein</topology>
    </subcellularLocation>
</comment>
<evidence type="ECO:0000256" key="6">
    <source>
        <dbReference type="SAM" id="Phobius"/>
    </source>
</evidence>
<keyword evidence="5 6" id="KW-0472">Membrane</keyword>
<dbReference type="EMBL" id="KQ964246">
    <property type="protein sequence ID" value="KXJ94950.1"/>
    <property type="molecule type" value="Genomic_DNA"/>
</dbReference>
<evidence type="ECO:0000256" key="2">
    <source>
        <dbReference type="ARBA" id="ARBA00010992"/>
    </source>
</evidence>
<feature type="transmembrane region" description="Helical" evidence="6">
    <location>
        <begin position="129"/>
        <end position="150"/>
    </location>
</feature>
<feature type="transmembrane region" description="Helical" evidence="6">
    <location>
        <begin position="72"/>
        <end position="92"/>
    </location>
</feature>
<evidence type="ECO:0000256" key="4">
    <source>
        <dbReference type="ARBA" id="ARBA00022989"/>
    </source>
</evidence>
<evidence type="ECO:0000313" key="9">
    <source>
        <dbReference type="Proteomes" id="UP000070501"/>
    </source>
</evidence>